<keyword evidence="2" id="KW-0732">Signal</keyword>
<evidence type="ECO:0000313" key="3">
    <source>
        <dbReference type="EMBL" id="MES0872610.1"/>
    </source>
</evidence>
<comment type="caution">
    <text evidence="3">The sequence shown here is derived from an EMBL/GenBank/DDBJ whole genome shotgun (WGS) entry which is preliminary data.</text>
</comment>
<feature type="region of interest" description="Disordered" evidence="1">
    <location>
        <begin position="237"/>
        <end position="264"/>
    </location>
</feature>
<evidence type="ECO:0000256" key="2">
    <source>
        <dbReference type="SAM" id="SignalP"/>
    </source>
</evidence>
<reference evidence="3 4" key="1">
    <citation type="submission" date="2024-06" db="EMBL/GenBank/DDBJ databases">
        <authorList>
            <person name="Li Z."/>
            <person name="Jiang Y."/>
        </authorList>
    </citation>
    <scope>NUCLEOTIDE SEQUENCE [LARGE SCALE GENOMIC DNA]</scope>
    <source>
        <strain evidence="3 4">HSW-8</strain>
    </source>
</reference>
<gene>
    <name evidence="3" type="ORF">ABSH63_01100</name>
</gene>
<feature type="signal peptide" evidence="2">
    <location>
        <begin position="1"/>
        <end position="20"/>
    </location>
</feature>
<dbReference type="Proteomes" id="UP001465331">
    <property type="component" value="Unassembled WGS sequence"/>
</dbReference>
<evidence type="ECO:0000256" key="1">
    <source>
        <dbReference type="SAM" id="MobiDB-lite"/>
    </source>
</evidence>
<sequence length="264" mass="29678">MSRVIAVAALWLALPLGAQTTVDRFYGYAFDLKTDAYLYTEVHEQVIEDGRWVRGSIAYYRPDGSRIGFKPLDFSADPFVPVFELSLDDTGYREGITDNGDPIVVMRREKAGAAVETRRIAREGLTCADSGFHNVLVANFDRLMQRERVQLRLVVAGSLDQFKFRARRIDDGTFEGRTTARFLVEPDSLLRFVVDPLELSYDPDTRRLLEYRGLSNIPDPKTGKPYVTRIAYYSEPPAQAGRLPPLQPPDAAEPTAADEARAAR</sequence>
<evidence type="ECO:0008006" key="5">
    <source>
        <dbReference type="Google" id="ProtNLM"/>
    </source>
</evidence>
<proteinExistence type="predicted"/>
<protein>
    <recommendedName>
        <fullName evidence="5">DUF3108 domain-containing protein</fullName>
    </recommendedName>
</protein>
<dbReference type="RefSeq" id="WP_352886598.1">
    <property type="nucleotide sequence ID" value="NZ_JBEPIJ010000001.1"/>
</dbReference>
<dbReference type="EMBL" id="JBEPIJ010000001">
    <property type="protein sequence ID" value="MES0872610.1"/>
    <property type="molecule type" value="Genomic_DNA"/>
</dbReference>
<evidence type="ECO:0000313" key="4">
    <source>
        <dbReference type="Proteomes" id="UP001465331"/>
    </source>
</evidence>
<keyword evidence="4" id="KW-1185">Reference proteome</keyword>
<organism evidence="3 4">
    <name type="scientific">Sinimarinibacterium thermocellulolyticum</name>
    <dbReference type="NCBI Taxonomy" id="3170016"/>
    <lineage>
        <taxon>Bacteria</taxon>
        <taxon>Pseudomonadati</taxon>
        <taxon>Pseudomonadota</taxon>
        <taxon>Gammaproteobacteria</taxon>
        <taxon>Nevskiales</taxon>
        <taxon>Nevskiaceae</taxon>
        <taxon>Sinimarinibacterium</taxon>
    </lineage>
</organism>
<feature type="chain" id="PRO_5047536779" description="DUF3108 domain-containing protein" evidence="2">
    <location>
        <begin position="21"/>
        <end position="264"/>
    </location>
</feature>
<name>A0ABV2A5S5_9GAMM</name>
<accession>A0ABV2A5S5</accession>